<feature type="compositionally biased region" description="Basic and acidic residues" evidence="1">
    <location>
        <begin position="1104"/>
        <end position="1134"/>
    </location>
</feature>
<feature type="region of interest" description="Disordered" evidence="1">
    <location>
        <begin position="260"/>
        <end position="314"/>
    </location>
</feature>
<sequence>MSNLSLLSRGSAHVVKTTQEKIEVRYDPEDYFNWRSFNNFQTRRFLRGRYSSNRFWEILPPKTYSTKKGSLVLFSEDLALPWWYRVNNKWVQRGHRLKQNKLKLELNTLQDLTGAILAYGRKQKPHGDHPWQPYLHILQEEENHNDRQIRPGYSPKRYLIHLFETWHPSTIYNLQQAGTLRNSVRLQQLTTNYAESSRRHQDLSSVPLKYQCPSVFPPYQNPHWTHDDLFTTSGRFTPVQEENDNEEELVDGIDLAEESQKQTWTSPVTNPEQISNTDSGDTYGRKNMWRRKGTQESKQCDNEVTSDRTDISEHPSFHIDASLQKNISESTQVKPHLTFYGGPFTARRKFQQGKQERIKDQDEAGFLPPISEYVGSDIGAKKESNTKPDSFKLPPIFDETSKASKRKRRCQATDTPKELLVIPLLIHFQLQQSKQEDKGNKTESIQDYLESQGIVKEARDVPPLAGDVLMSENKMNTLQMDIEWNVDQQADGDPSLMPEAPPLGSLPPINGKKGPGNQSSMANLKATTTSNSNSTGPKTLPTGIIRGSLPEELKDCCKNNSMGSLIMSPDGEILCLSLLGASRDADVPVRFDFIPEEEDNDEEEDCLSLECKGQEEQWPSNQQDMEQGAIGRKTLSVHIPTSSPEEGATGLPYRKEKKKHGTLSGPSLPENDAKTSKQLAQDERSKSIRMKEGDSSVLVQGPLAEIAESPPVQIIKASSVRDSSSTDKTNALSHGTSGATYSHDTASKAKGHKQFCTDKVLESEVQGLYQKSSRENRIDHGIQEKKTDYPRLKPEFQKGTSNSKSGKEIREQGAAPEKKLDHEVTAPPSVQGQHSTKQEEPNRKGPMKEQSKKQKTLETTRKGQPEPNSETAEIVVKVSIDSREKPPVIPSDALQDTGKLTKPNGLKAMKEDEEMELLQQIASSTIKEASKIKEKKKTKNQKTQKSLKTPATESKKTKQGNKKNQGKAAFVVGQPKEKKAEENPYPKKPPVVLQRQETITISESNYKEQNREIEIEVPSLTVETPESSSPVHSDGKEGDGEDGEEIKILDPKAEQSATDDKLMAESSKENVVLSQLFEYDSARSETSEATTASLRRQRSSRTQELSDRAERRRTEVEKKRKEREEQLRLEQEQQERMEKMRIELEQEQQRRAEEIRMKKQHEEEEKKCQEQERARRIQLEQQALERARQQQEEHRRKLQEIHRRKQQEELEKLEIERQRQMQIEREAAEERLRLLEMAAEEREEYKRKKQEKEEQARREAEERRKKAEEEAKAVMEEARRQAQLLARQTAALEKQLQFTKGLLKESVGLDQTQGVSRPWVFSYFEFMELPFLPLSVQGD</sequence>
<feature type="region of interest" description="Disordered" evidence="1">
    <location>
        <begin position="489"/>
        <end position="544"/>
    </location>
</feature>
<dbReference type="Ensembl" id="ENSXETT00000122403">
    <property type="protein sequence ID" value="ENSXETP00000106520"/>
    <property type="gene ID" value="ENSXETG00000041127"/>
</dbReference>
<dbReference type="OMA" id="HMNLYET"/>
<feature type="compositionally biased region" description="Basic and acidic residues" evidence="1">
    <location>
        <begin position="805"/>
        <end position="824"/>
    </location>
</feature>
<feature type="region of interest" description="Disordered" evidence="1">
    <location>
        <begin position="1242"/>
        <end position="1276"/>
    </location>
</feature>
<dbReference type="Bgee" id="ENSXETG00000041127">
    <property type="expression patterns" value="Expressed in neurula embryo and 3 other cell types or tissues"/>
</dbReference>
<feature type="compositionally biased region" description="Basic and acidic residues" evidence="1">
    <location>
        <begin position="772"/>
        <end position="796"/>
    </location>
</feature>
<dbReference type="OrthoDB" id="6162046at2759"/>
<evidence type="ECO:0000313" key="2">
    <source>
        <dbReference type="Ensembl" id="ENSXETP00000106520"/>
    </source>
</evidence>
<evidence type="ECO:0000313" key="5">
    <source>
        <dbReference type="Xenbase" id="XB-GENE-22068568"/>
    </source>
</evidence>
<dbReference type="Xenbase" id="XB-GENE-22068568">
    <property type="gene designation" value="KIAA2012"/>
</dbReference>
<protein>
    <submittedName>
        <fullName evidence="2 4">KIAA2012</fullName>
    </submittedName>
</protein>
<feature type="region of interest" description="Disordered" evidence="1">
    <location>
        <begin position="637"/>
        <end position="753"/>
    </location>
</feature>
<feature type="compositionally biased region" description="Basic and acidic residues" evidence="1">
    <location>
        <begin position="671"/>
        <end position="694"/>
    </location>
</feature>
<reference evidence="4" key="3">
    <citation type="submission" date="2025-04" db="UniProtKB">
        <authorList>
            <consortium name="RefSeq"/>
        </authorList>
    </citation>
    <scope>IDENTIFICATION</scope>
    <source>
        <strain evidence="4">Nigerian</strain>
        <tissue evidence="4">Liver and blood</tissue>
    </source>
</reference>
<feature type="compositionally biased region" description="Basic and acidic residues" evidence="1">
    <location>
        <begin position="975"/>
        <end position="985"/>
    </location>
</feature>
<dbReference type="InterPro" id="IPR031440">
    <property type="entry name" value="DUF4670"/>
</dbReference>
<accession>A0A803JF23</accession>
<dbReference type="RefSeq" id="XP_031749269.1">
    <property type="nucleotide sequence ID" value="XM_031893409.1"/>
</dbReference>
<dbReference type="GeneTree" id="ENSGT00860000133854"/>
<feature type="compositionally biased region" description="Basic and acidic residues" evidence="1">
    <location>
        <begin position="293"/>
        <end position="314"/>
    </location>
</feature>
<feature type="compositionally biased region" description="Polar residues" evidence="1">
    <location>
        <begin position="516"/>
        <end position="537"/>
    </location>
</feature>
<dbReference type="GeneID" id="101733381"/>
<dbReference type="Pfam" id="PF15709">
    <property type="entry name" value="DUF4670"/>
    <property type="match status" value="1"/>
</dbReference>
<reference evidence="2" key="1">
    <citation type="journal article" date="2010" name="Science">
        <title>The genome of the Western clawed frog Xenopus tropicalis.</title>
        <authorList>
            <person name="Hellsten U."/>
            <person name="Harland R.M."/>
            <person name="Gilchrist M.J."/>
            <person name="Hendrix D."/>
            <person name="Jurka J."/>
            <person name="Kapitonov V."/>
            <person name="Ovcharenko I."/>
            <person name="Putnam N.H."/>
            <person name="Shu S."/>
            <person name="Taher L."/>
            <person name="Blitz I.L."/>
            <person name="Blumberg B."/>
            <person name="Dichmann D.S."/>
            <person name="Dubchak I."/>
            <person name="Amaya E."/>
            <person name="Detter J.C."/>
            <person name="Fletcher R."/>
            <person name="Gerhard D.S."/>
            <person name="Goodstein D."/>
            <person name="Graves T."/>
            <person name="Grigoriev I.V."/>
            <person name="Grimwood J."/>
            <person name="Kawashima T."/>
            <person name="Lindquist E."/>
            <person name="Lucas S.M."/>
            <person name="Mead P.E."/>
            <person name="Mitros T."/>
            <person name="Ogino H."/>
            <person name="Ohta Y."/>
            <person name="Poliakov A.V."/>
            <person name="Pollet N."/>
            <person name="Robert J."/>
            <person name="Salamov A."/>
            <person name="Sater A.K."/>
            <person name="Schmutz J."/>
            <person name="Terry A."/>
            <person name="Vize P.D."/>
            <person name="Warren W.C."/>
            <person name="Wells D."/>
            <person name="Wills A."/>
            <person name="Wilson R.K."/>
            <person name="Zimmerman L.B."/>
            <person name="Zorn A.M."/>
            <person name="Grainger R."/>
            <person name="Grammer T."/>
            <person name="Khokha M.K."/>
            <person name="Richardson P.M."/>
            <person name="Rokhsar D.S."/>
        </authorList>
    </citation>
    <scope>NUCLEOTIDE SEQUENCE [LARGE SCALE GENOMIC DNA]</scope>
    <source>
        <strain evidence="2">Nigerian</strain>
    </source>
</reference>
<dbReference type="PANTHER" id="PTHR21937">
    <property type="entry name" value="CCDC66 DOMAIN-CONTAINING PROTEIN"/>
    <property type="match status" value="1"/>
</dbReference>
<dbReference type="KEGG" id="xtr:101733381"/>
<dbReference type="Proteomes" id="UP000008143">
    <property type="component" value="Chromosome 9"/>
</dbReference>
<name>A0A803JF23_XENTR</name>
<feature type="compositionally biased region" description="Basic and acidic residues" evidence="1">
    <location>
        <begin position="379"/>
        <end position="390"/>
    </location>
</feature>
<evidence type="ECO:0000313" key="4">
    <source>
        <dbReference type="RefSeq" id="XP_031749269.1"/>
    </source>
</evidence>
<keyword evidence="3" id="KW-1185">Reference proteome</keyword>
<feature type="region of interest" description="Disordered" evidence="1">
    <location>
        <begin position="767"/>
        <end position="1134"/>
    </location>
</feature>
<feature type="compositionally biased region" description="Polar residues" evidence="1">
    <location>
        <begin position="995"/>
        <end position="1004"/>
    </location>
</feature>
<gene>
    <name evidence="5" type="primary">KIAA2012</name>
    <name evidence="2 4" type="synonym">kiaa2012</name>
</gene>
<feature type="compositionally biased region" description="Basic residues" evidence="1">
    <location>
        <begin position="933"/>
        <end position="942"/>
    </location>
</feature>
<dbReference type="PANTHER" id="PTHR21937:SF5">
    <property type="entry name" value="GENE 973-RELATED"/>
    <property type="match status" value="1"/>
</dbReference>
<feature type="region of interest" description="Disordered" evidence="1">
    <location>
        <begin position="378"/>
        <end position="412"/>
    </location>
</feature>
<evidence type="ECO:0000256" key="1">
    <source>
        <dbReference type="SAM" id="MobiDB-lite"/>
    </source>
</evidence>
<reference evidence="2" key="2">
    <citation type="submission" date="2021-03" db="UniProtKB">
        <authorList>
            <consortium name="Ensembl"/>
        </authorList>
    </citation>
    <scope>IDENTIFICATION</scope>
</reference>
<feature type="compositionally biased region" description="Basic and acidic residues" evidence="1">
    <location>
        <begin position="1005"/>
        <end position="1014"/>
    </location>
</feature>
<evidence type="ECO:0000313" key="3">
    <source>
        <dbReference type="Proteomes" id="UP000008143"/>
    </source>
</evidence>
<organism evidence="2">
    <name type="scientific">Xenopus tropicalis</name>
    <name type="common">Western clawed frog</name>
    <name type="synonym">Silurana tropicalis</name>
    <dbReference type="NCBI Taxonomy" id="8364"/>
    <lineage>
        <taxon>Eukaryota</taxon>
        <taxon>Metazoa</taxon>
        <taxon>Chordata</taxon>
        <taxon>Craniata</taxon>
        <taxon>Vertebrata</taxon>
        <taxon>Euteleostomi</taxon>
        <taxon>Amphibia</taxon>
        <taxon>Batrachia</taxon>
        <taxon>Anura</taxon>
        <taxon>Pipoidea</taxon>
        <taxon>Pipidae</taxon>
        <taxon>Xenopodinae</taxon>
        <taxon>Xenopus</taxon>
        <taxon>Silurana</taxon>
    </lineage>
</organism>
<feature type="compositionally biased region" description="Basic and acidic residues" evidence="1">
    <location>
        <begin position="836"/>
        <end position="864"/>
    </location>
</feature>
<feature type="compositionally biased region" description="Polar residues" evidence="1">
    <location>
        <begin position="720"/>
        <end position="744"/>
    </location>
</feature>
<feature type="compositionally biased region" description="Basic and acidic residues" evidence="1">
    <location>
        <begin position="1045"/>
        <end position="1068"/>
    </location>
</feature>
<feature type="compositionally biased region" description="Polar residues" evidence="1">
    <location>
        <begin position="261"/>
        <end position="280"/>
    </location>
</feature>
<proteinExistence type="predicted"/>
<feature type="compositionally biased region" description="Polar residues" evidence="1">
    <location>
        <begin position="1021"/>
        <end position="1031"/>
    </location>
</feature>